<dbReference type="Gene3D" id="1.20.1270.60">
    <property type="entry name" value="Arfaptin homology (AH) domain/BAR domain"/>
    <property type="match status" value="1"/>
</dbReference>
<accession>A0A9W6SXR6</accession>
<evidence type="ECO:0000256" key="3">
    <source>
        <dbReference type="ARBA" id="ARBA00054085"/>
    </source>
</evidence>
<dbReference type="InterPro" id="IPR001452">
    <property type="entry name" value="SH3_domain"/>
</dbReference>
<keyword evidence="13" id="KW-1185">Reference proteome</keyword>
<dbReference type="PROSITE" id="PS51741">
    <property type="entry name" value="F_BAR"/>
    <property type="match status" value="1"/>
</dbReference>
<dbReference type="Pfam" id="PF00611">
    <property type="entry name" value="FCH"/>
    <property type="match status" value="1"/>
</dbReference>
<evidence type="ECO:0000256" key="5">
    <source>
        <dbReference type="ARBA" id="ARBA00074946"/>
    </source>
</evidence>
<dbReference type="InterPro" id="IPR001060">
    <property type="entry name" value="FCH_dom"/>
</dbReference>
<keyword evidence="1 6" id="KW-0728">SH3 domain</keyword>
<feature type="domain" description="SH3" evidence="10">
    <location>
        <begin position="597"/>
        <end position="655"/>
    </location>
</feature>
<evidence type="ECO:0000256" key="7">
    <source>
        <dbReference type="PROSITE-ProRule" id="PRU01077"/>
    </source>
</evidence>
<dbReference type="InterPro" id="IPR035459">
    <property type="entry name" value="Bzz1_SH3_1"/>
</dbReference>
<feature type="domain" description="F-BAR" evidence="11">
    <location>
        <begin position="2"/>
        <end position="271"/>
    </location>
</feature>
<dbReference type="PROSITE" id="PS50002">
    <property type="entry name" value="SH3"/>
    <property type="match status" value="2"/>
</dbReference>
<evidence type="ECO:0000256" key="2">
    <source>
        <dbReference type="ARBA" id="ARBA00023054"/>
    </source>
</evidence>
<comment type="function">
    <text evidence="3">Plays a role in endocytosis and trafficking to the vacuole. Functions with type I myosins to restore polarity of the actin cytoskeleton after NaCl stress.</text>
</comment>
<dbReference type="CDD" id="cd11912">
    <property type="entry name" value="SH3_Bzz1_1"/>
    <property type="match status" value="1"/>
</dbReference>
<evidence type="ECO:0000256" key="4">
    <source>
        <dbReference type="ARBA" id="ARBA00061387"/>
    </source>
</evidence>
<comment type="similarity">
    <text evidence="4">Belongs to the BZZ1 family.</text>
</comment>
<dbReference type="SMART" id="SM00326">
    <property type="entry name" value="SH3"/>
    <property type="match status" value="2"/>
</dbReference>
<dbReference type="GO" id="GO:0045010">
    <property type="term" value="P:actin nucleation"/>
    <property type="evidence" value="ECO:0007669"/>
    <property type="project" value="UniProtKB-ARBA"/>
</dbReference>
<dbReference type="Gene3D" id="2.30.30.40">
    <property type="entry name" value="SH3 Domains"/>
    <property type="match status" value="2"/>
</dbReference>
<dbReference type="FunFam" id="1.20.1270.60:FF:000060">
    <property type="entry name" value="Actin polymerization protein Bzz1"/>
    <property type="match status" value="1"/>
</dbReference>
<name>A0A9W6SXR6_CANBO</name>
<dbReference type="InterPro" id="IPR036028">
    <property type="entry name" value="SH3-like_dom_sf"/>
</dbReference>
<evidence type="ECO:0000256" key="8">
    <source>
        <dbReference type="SAM" id="Coils"/>
    </source>
</evidence>
<dbReference type="InterPro" id="IPR031160">
    <property type="entry name" value="F_BAR_dom"/>
</dbReference>
<feature type="region of interest" description="Disordered" evidence="9">
    <location>
        <begin position="570"/>
        <end position="592"/>
    </location>
</feature>
<dbReference type="InterPro" id="IPR027267">
    <property type="entry name" value="AH/BAR_dom_sf"/>
</dbReference>
<protein>
    <recommendedName>
        <fullName evidence="5">Protein BZZ1</fullName>
    </recommendedName>
</protein>
<evidence type="ECO:0000256" key="1">
    <source>
        <dbReference type="ARBA" id="ARBA00022443"/>
    </source>
</evidence>
<comment type="caution">
    <text evidence="12">The sequence shown here is derived from an EMBL/GenBank/DDBJ whole genome shotgun (WGS) entry which is preliminary data.</text>
</comment>
<dbReference type="SUPFAM" id="SSF103657">
    <property type="entry name" value="BAR/IMD domain-like"/>
    <property type="match status" value="1"/>
</dbReference>
<evidence type="ECO:0000259" key="10">
    <source>
        <dbReference type="PROSITE" id="PS50002"/>
    </source>
</evidence>
<feature type="compositionally biased region" description="Acidic residues" evidence="9">
    <location>
        <begin position="439"/>
        <end position="453"/>
    </location>
</feature>
<feature type="coiled-coil region" evidence="8">
    <location>
        <begin position="135"/>
        <end position="196"/>
    </location>
</feature>
<organism evidence="12 13">
    <name type="scientific">Candida boidinii</name>
    <name type="common">Yeast</name>
    <dbReference type="NCBI Taxonomy" id="5477"/>
    <lineage>
        <taxon>Eukaryota</taxon>
        <taxon>Fungi</taxon>
        <taxon>Dikarya</taxon>
        <taxon>Ascomycota</taxon>
        <taxon>Saccharomycotina</taxon>
        <taxon>Pichiomycetes</taxon>
        <taxon>Pichiales</taxon>
        <taxon>Pichiaceae</taxon>
        <taxon>Ogataea</taxon>
        <taxon>Ogataea/Candida clade</taxon>
    </lineage>
</organism>
<dbReference type="GO" id="GO:0030864">
    <property type="term" value="C:cortical actin cytoskeleton"/>
    <property type="evidence" value="ECO:0007669"/>
    <property type="project" value="UniProtKB-ARBA"/>
</dbReference>
<evidence type="ECO:0000256" key="9">
    <source>
        <dbReference type="SAM" id="MobiDB-lite"/>
    </source>
</evidence>
<feature type="coiled-coil region" evidence="8">
    <location>
        <begin position="324"/>
        <end position="351"/>
    </location>
</feature>
<dbReference type="SMART" id="SM00055">
    <property type="entry name" value="FCH"/>
    <property type="match status" value="1"/>
</dbReference>
<dbReference type="AlphaFoldDB" id="A0A9W6SXR6"/>
<evidence type="ECO:0000313" key="13">
    <source>
        <dbReference type="Proteomes" id="UP001165120"/>
    </source>
</evidence>
<feature type="domain" description="SH3" evidence="10">
    <location>
        <begin position="510"/>
        <end position="570"/>
    </location>
</feature>
<dbReference type="PANTHER" id="PTHR15735:SF21">
    <property type="entry name" value="PROTEIN NERVOUS WRECK"/>
    <property type="match status" value="1"/>
</dbReference>
<dbReference type="Pfam" id="PF14604">
    <property type="entry name" value="SH3_9"/>
    <property type="match status" value="1"/>
</dbReference>
<keyword evidence="2 7" id="KW-0175">Coiled coil</keyword>
<dbReference type="Pfam" id="PF00018">
    <property type="entry name" value="SH3_1"/>
    <property type="match status" value="1"/>
</dbReference>
<sequence length="655" mass="74169">MEQISIGNELKDSYKSVDKWVKSGLNWLTDINEFYSERAAIEREYSNKLKLLCTEHFKRKAKNSSVLSVGDSPTITPGSLESASLVAWNELLTQTEAIANERSTLANNLDKKIASDIIDIQRKYDGIRDKWKLLNDELTNSRDKYYEEVAKSKKDYDLSCQAMEHQRSKNEKSSDSEKNKLKYNKKETEMNNAKNNYLIKINVANRLKDKYYYQDLPEILDGLQDLNEARVCKLNSYMLLSTSLERKSYEKIIEFSNTVDTVVKQNLPMLDTAMFVKHNMNSWKEPQDFYYIPCSIWHDDETMIVKPAELEELKIKMSNANSVYDKYYRICENEKQQLEELISDKKEIMGDVFSEVKMKQKEEFFKFEDRLIKSINQLQKFTSDDTKKVIAEVEMETIQSATGDIDLTITRHVEVKKKKKFGFLKLGGIHHNSNGGDNNNDDNSDEDNDELDSFGDMSISAPKPSSAGKSGSTKIRLFAKLEDAFNVGPTTTNNNDINGLFGFGNKKGGETVTIGKALYGYDAAGDDEVDIRPGDVMEVSALDDGSGWTQVVNKGKQGLVPTSYLQIEEQKSNNDSSSIMTGGKKQGPKVAPKRGAKKVKYMEILYPYEPADEDELGVNAGDKVLVLKEDDGSGWTEGEIEGIRGLFPTSYGKMI</sequence>
<evidence type="ECO:0000259" key="11">
    <source>
        <dbReference type="PROSITE" id="PS51741"/>
    </source>
</evidence>
<evidence type="ECO:0000313" key="12">
    <source>
        <dbReference type="EMBL" id="GME68786.1"/>
    </source>
</evidence>
<proteinExistence type="inferred from homology"/>
<gene>
    <name evidence="12" type="ORF">Cboi02_000186000</name>
</gene>
<dbReference type="SUPFAM" id="SSF50044">
    <property type="entry name" value="SH3-domain"/>
    <property type="match status" value="2"/>
</dbReference>
<dbReference type="GO" id="GO:0030833">
    <property type="term" value="P:regulation of actin filament polymerization"/>
    <property type="evidence" value="ECO:0007669"/>
    <property type="project" value="TreeGrafter"/>
</dbReference>
<feature type="region of interest" description="Disordered" evidence="9">
    <location>
        <begin position="432"/>
        <end position="471"/>
    </location>
</feature>
<dbReference type="PANTHER" id="PTHR15735">
    <property type="entry name" value="FCH AND DOUBLE SH3 DOMAINS PROTEIN"/>
    <property type="match status" value="1"/>
</dbReference>
<evidence type="ECO:0000256" key="6">
    <source>
        <dbReference type="PROSITE-ProRule" id="PRU00192"/>
    </source>
</evidence>
<reference evidence="12" key="1">
    <citation type="submission" date="2023-04" db="EMBL/GenBank/DDBJ databases">
        <title>Candida boidinii NBRC 10035.</title>
        <authorList>
            <person name="Ichikawa N."/>
            <person name="Sato H."/>
            <person name="Tonouchi N."/>
        </authorList>
    </citation>
    <scope>NUCLEOTIDE SEQUENCE</scope>
    <source>
        <strain evidence="12">NBRC 10035</strain>
    </source>
</reference>
<dbReference type="Proteomes" id="UP001165120">
    <property type="component" value="Unassembled WGS sequence"/>
</dbReference>
<dbReference type="EMBL" id="BSXN01000491">
    <property type="protein sequence ID" value="GME68786.1"/>
    <property type="molecule type" value="Genomic_DNA"/>
</dbReference>